<dbReference type="Pfam" id="PF04239">
    <property type="entry name" value="DUF421"/>
    <property type="match status" value="1"/>
</dbReference>
<dbReference type="Proteomes" id="UP001524547">
    <property type="component" value="Unassembled WGS sequence"/>
</dbReference>
<comment type="subcellular location">
    <subcellularLocation>
        <location evidence="1">Cell membrane</location>
        <topology evidence="1">Multi-pass membrane protein</topology>
    </subcellularLocation>
</comment>
<evidence type="ECO:0000256" key="1">
    <source>
        <dbReference type="ARBA" id="ARBA00004651"/>
    </source>
</evidence>
<evidence type="ECO:0000313" key="9">
    <source>
        <dbReference type="EMBL" id="MCQ8241206.1"/>
    </source>
</evidence>
<dbReference type="PANTHER" id="PTHR34582">
    <property type="entry name" value="UPF0702 TRANSMEMBRANE PROTEIN YCAP"/>
    <property type="match status" value="1"/>
</dbReference>
<proteinExistence type="inferred from homology"/>
<gene>
    <name evidence="9" type="ORF">NFI88_10180</name>
</gene>
<evidence type="ECO:0000256" key="2">
    <source>
        <dbReference type="ARBA" id="ARBA00006448"/>
    </source>
</evidence>
<sequence>MAEHHHHVPRWLDVPWHDLFVPTIPIIEVVLRGSITYLILFFLLRLIRNRSSGGSGTTDLLLIVLIADAVQNAMAGEYKSISEGLVLALTIFFWAFFLDWIAWRFPVMRRILKSPPARLVHRGRIVQAAMRRELLTRADLMDELRKQEVHDLLDVESACIESDGSFTIVRKSDATGDARNAG</sequence>
<dbReference type="Gene3D" id="3.30.240.20">
    <property type="entry name" value="bsu07140 like domains"/>
    <property type="match status" value="1"/>
</dbReference>
<evidence type="ECO:0000256" key="4">
    <source>
        <dbReference type="ARBA" id="ARBA00022692"/>
    </source>
</evidence>
<dbReference type="InterPro" id="IPR023090">
    <property type="entry name" value="UPF0702_alpha/beta_dom_sf"/>
</dbReference>
<dbReference type="PANTHER" id="PTHR34582:SF6">
    <property type="entry name" value="UPF0702 TRANSMEMBRANE PROTEIN YCAP"/>
    <property type="match status" value="1"/>
</dbReference>
<comment type="similarity">
    <text evidence="2">Belongs to the UPF0702 family.</text>
</comment>
<accession>A0ABT1VY09</accession>
<feature type="transmembrane region" description="Helical" evidence="7">
    <location>
        <begin position="81"/>
        <end position="103"/>
    </location>
</feature>
<reference evidence="9 10" key="1">
    <citation type="submission" date="2022-06" db="EMBL/GenBank/DDBJ databases">
        <title>Rhizosaccharibacter gen. nov. sp. nov. KSS12, endophytic bacteria isolated from sugarcane.</title>
        <authorList>
            <person name="Pitiwittayakul N."/>
        </authorList>
    </citation>
    <scope>NUCLEOTIDE SEQUENCE [LARGE SCALE GENOMIC DNA]</scope>
    <source>
        <strain evidence="9 10">KSS12</strain>
    </source>
</reference>
<evidence type="ECO:0000256" key="7">
    <source>
        <dbReference type="SAM" id="Phobius"/>
    </source>
</evidence>
<keyword evidence="6 7" id="KW-0472">Membrane</keyword>
<feature type="transmembrane region" description="Helical" evidence="7">
    <location>
        <begin position="20"/>
        <end position="44"/>
    </location>
</feature>
<name>A0ABT1VY09_9PROT</name>
<dbReference type="RefSeq" id="WP_422919941.1">
    <property type="nucleotide sequence ID" value="NZ_JAMZEJ010000005.1"/>
</dbReference>
<evidence type="ECO:0000256" key="6">
    <source>
        <dbReference type="ARBA" id="ARBA00023136"/>
    </source>
</evidence>
<keyword evidence="4 7" id="KW-0812">Transmembrane</keyword>
<comment type="caution">
    <text evidence="9">The sequence shown here is derived from an EMBL/GenBank/DDBJ whole genome shotgun (WGS) entry which is preliminary data.</text>
</comment>
<keyword evidence="10" id="KW-1185">Reference proteome</keyword>
<evidence type="ECO:0000259" key="8">
    <source>
        <dbReference type="Pfam" id="PF04239"/>
    </source>
</evidence>
<evidence type="ECO:0000256" key="5">
    <source>
        <dbReference type="ARBA" id="ARBA00022989"/>
    </source>
</evidence>
<dbReference type="EMBL" id="JAMZEJ010000005">
    <property type="protein sequence ID" value="MCQ8241206.1"/>
    <property type="molecule type" value="Genomic_DNA"/>
</dbReference>
<keyword evidence="5 7" id="KW-1133">Transmembrane helix</keyword>
<feature type="domain" description="YetF C-terminal" evidence="8">
    <location>
        <begin position="105"/>
        <end position="173"/>
    </location>
</feature>
<evidence type="ECO:0000256" key="3">
    <source>
        <dbReference type="ARBA" id="ARBA00022475"/>
    </source>
</evidence>
<dbReference type="InterPro" id="IPR007353">
    <property type="entry name" value="DUF421"/>
</dbReference>
<protein>
    <submittedName>
        <fullName evidence="9">DUF421 domain-containing protein</fullName>
    </submittedName>
</protein>
<evidence type="ECO:0000313" key="10">
    <source>
        <dbReference type="Proteomes" id="UP001524547"/>
    </source>
</evidence>
<organism evidence="9 10">
    <name type="scientific">Rhizosaccharibacter radicis</name>
    <dbReference type="NCBI Taxonomy" id="2782605"/>
    <lineage>
        <taxon>Bacteria</taxon>
        <taxon>Pseudomonadati</taxon>
        <taxon>Pseudomonadota</taxon>
        <taxon>Alphaproteobacteria</taxon>
        <taxon>Acetobacterales</taxon>
        <taxon>Acetobacteraceae</taxon>
        <taxon>Rhizosaccharibacter</taxon>
    </lineage>
</organism>
<keyword evidence="3" id="KW-1003">Cell membrane</keyword>